<evidence type="ECO:0000313" key="3">
    <source>
        <dbReference type="Proteomes" id="UP000092600"/>
    </source>
</evidence>
<gene>
    <name evidence="2" type="ORF">ACMD2_19800</name>
</gene>
<dbReference type="Proteomes" id="UP000092600">
    <property type="component" value="Unassembled WGS sequence"/>
</dbReference>
<accession>A0A199W9U8</accession>
<organism evidence="2 3">
    <name type="scientific">Ananas comosus</name>
    <name type="common">Pineapple</name>
    <name type="synonym">Ananas ananas</name>
    <dbReference type="NCBI Taxonomy" id="4615"/>
    <lineage>
        <taxon>Eukaryota</taxon>
        <taxon>Viridiplantae</taxon>
        <taxon>Streptophyta</taxon>
        <taxon>Embryophyta</taxon>
        <taxon>Tracheophyta</taxon>
        <taxon>Spermatophyta</taxon>
        <taxon>Magnoliopsida</taxon>
        <taxon>Liliopsida</taxon>
        <taxon>Poales</taxon>
        <taxon>Bromeliaceae</taxon>
        <taxon>Bromelioideae</taxon>
        <taxon>Ananas</taxon>
    </lineage>
</organism>
<feature type="region of interest" description="Disordered" evidence="1">
    <location>
        <begin position="1"/>
        <end position="133"/>
    </location>
</feature>
<dbReference type="STRING" id="4615.A0A199W9U8"/>
<comment type="caution">
    <text evidence="2">The sequence shown here is derived from an EMBL/GenBank/DDBJ whole genome shotgun (WGS) entry which is preliminary data.</text>
</comment>
<dbReference type="PANTHER" id="PTHR36337">
    <property type="entry name" value="OBSCURIN-LIKE PROTEIN"/>
    <property type="match status" value="1"/>
</dbReference>
<reference evidence="2 3" key="1">
    <citation type="journal article" date="2016" name="DNA Res.">
        <title>The draft genome of MD-2 pineapple using hybrid error correction of long reads.</title>
        <authorList>
            <person name="Redwan R.M."/>
            <person name="Saidin A."/>
            <person name="Kumar S.V."/>
        </authorList>
    </citation>
    <scope>NUCLEOTIDE SEQUENCE [LARGE SCALE GENOMIC DNA]</scope>
    <source>
        <strain evidence="3">cv. MD2</strain>
        <tissue evidence="2">Leaf</tissue>
    </source>
</reference>
<evidence type="ECO:0000313" key="2">
    <source>
        <dbReference type="EMBL" id="OAY85670.1"/>
    </source>
</evidence>
<dbReference type="EMBL" id="LSRQ01000066">
    <property type="protein sequence ID" value="OAY85670.1"/>
    <property type="molecule type" value="Genomic_DNA"/>
</dbReference>
<feature type="compositionally biased region" description="Pro residues" evidence="1">
    <location>
        <begin position="76"/>
        <end position="112"/>
    </location>
</feature>
<feature type="compositionally biased region" description="Low complexity" evidence="1">
    <location>
        <begin position="44"/>
        <end position="75"/>
    </location>
</feature>
<evidence type="ECO:0000256" key="1">
    <source>
        <dbReference type="SAM" id="MobiDB-lite"/>
    </source>
</evidence>
<dbReference type="AlphaFoldDB" id="A0A199W9U8"/>
<feature type="compositionally biased region" description="Pro residues" evidence="1">
    <location>
        <begin position="28"/>
        <end position="43"/>
    </location>
</feature>
<feature type="compositionally biased region" description="Pro residues" evidence="1">
    <location>
        <begin position="119"/>
        <end position="133"/>
    </location>
</feature>
<sequence length="828" mass="90163">MQSGHPPASKPHSPLPFLQDYLRQTSTPSPPSSTSPSPSPQPAVSPAAILQSWSALRDPSSSPSSLLSSLRTLSLLPPPPSTSRPPRPPPPLPPPSLPSSSPPSLPSSPSSPPGSSNPLAPPSPPPLHPLPPPPLLGALSSPLPPPLALALLLLGALSASPPSPPSRAASLDLFASALRSHLPALASHAHLLPETLAAIGYALSRADDARFVEILTLLLRIWEAGAARASLSHGLMLLRLVEWCVLRFLDSRATNKVEALCRELAPEKCEANRFAPFAVVMACCGALRALRLASSKYRIEFDPRLRESLEGSIGFAAKEALAGIGSNYNAEGTTTESVVLLQCVALGLAQCGPVTFNPFVIRCLCLALLHEVFPLPMLLRISLRDANGNPTSHVGSQVKEHLTSFLFKEAGAVTGVFCNQYSSADDDARAVVEHYMWEYSQVLYSNLRAAVFVLRGKKDKLLGELEKIAEAAFLMVVVFAAEVTKHKLNPKSSHDFQPEMAVRILVAFSCIEYLRRARLPEYTDVVRRAVLTVQENTASCGSFVESMPPYRELTKEPGSLTLDGTRYDWSKDEVQTARMLFYLRVIPTCIGLVPASMFANKVASIMFLYMQHPNEKVTRASHSVLVSFLSSVNVANQDEQLALKEQLIFYYMRRALEAYPGVTPFEGLASGVAALVRHLPAGSPAIFYCVHCLVVKATDLCRKAMSQDETLWKSWESSSEPCKKVVDLLLRLISLVDIQVLPYLLKQLAGFITQLPEDGQNVLLDDMYSQVAESDDVTRKPVLVSWLQSLSYITSKEKLRRKSHDKARDYSRTSSKSLASIDGLSARL</sequence>
<proteinExistence type="predicted"/>
<dbReference type="PANTHER" id="PTHR36337:SF1">
    <property type="entry name" value="OBSCURIN-LIKE PROTEIN"/>
    <property type="match status" value="1"/>
</dbReference>
<protein>
    <submittedName>
        <fullName evidence="2">Uncharacterized protein</fullName>
    </submittedName>
</protein>
<name>A0A199W9U8_ANACO</name>